<comment type="cofactor">
    <cofactor evidence="1 12">
        <name>Zn(2+)</name>
        <dbReference type="ChEBI" id="CHEBI:29105"/>
    </cofactor>
</comment>
<comment type="similarity">
    <text evidence="3 12">Belongs to the peptidase M36 family.</text>
</comment>
<keyword evidence="16" id="KW-1185">Reference proteome</keyword>
<comment type="caution">
    <text evidence="15">The sequence shown here is derived from an EMBL/GenBank/DDBJ whole genome shotgun (WGS) entry which is preliminary data.</text>
</comment>
<dbReference type="EC" id="3.4.24.-" evidence="12"/>
<evidence type="ECO:0000256" key="9">
    <source>
        <dbReference type="ARBA" id="ARBA00022833"/>
    </source>
</evidence>
<keyword evidence="10 12" id="KW-0482">Metalloprotease</keyword>
<evidence type="ECO:0000313" key="16">
    <source>
        <dbReference type="Proteomes" id="UP001648503"/>
    </source>
</evidence>
<keyword evidence="7" id="KW-0732">Signal</keyword>
<keyword evidence="4 12" id="KW-0964">Secreted</keyword>
<keyword evidence="5 12" id="KW-0645">Protease</keyword>
<evidence type="ECO:0000256" key="1">
    <source>
        <dbReference type="ARBA" id="ARBA00001947"/>
    </source>
</evidence>
<dbReference type="InterPro" id="IPR011096">
    <property type="entry name" value="FTP_domain"/>
</dbReference>
<dbReference type="Pfam" id="PF02128">
    <property type="entry name" value="Peptidase_M36"/>
    <property type="match status" value="1"/>
</dbReference>
<name>A0ABQ8EUI2_9FUNG</name>
<dbReference type="InterPro" id="IPR001842">
    <property type="entry name" value="Peptidase_M36"/>
</dbReference>
<gene>
    <name evidence="15" type="ORF">BASA50_000176</name>
</gene>
<keyword evidence="11 12" id="KW-0865">Zymogen</keyword>
<reference evidence="15 16" key="1">
    <citation type="submission" date="2021-02" db="EMBL/GenBank/DDBJ databases">
        <title>Variation within the Batrachochytrium salamandrivorans European outbreak.</title>
        <authorList>
            <person name="Kelly M."/>
            <person name="Pasmans F."/>
            <person name="Shea T.P."/>
            <person name="Munoz J.F."/>
            <person name="Carranza S."/>
            <person name="Cuomo C.A."/>
            <person name="Martel A."/>
        </authorList>
    </citation>
    <scope>NUCLEOTIDE SEQUENCE [LARGE SCALE GENOMIC DNA]</scope>
    <source>
        <strain evidence="15 16">AMFP18/2</strain>
    </source>
</reference>
<sequence>MYSICTKNKSTRTYVYSSKLFGPALTLILALVSSAVIALPTVNNVYKHAVASFNPLSTELPFHFSESVYESILYDGDISSFLFKEDDVNIATDYIYNKLNLGAGDFKVFDSFTDSAGVTHVYGAHMVNDIRIANHHASAHVKNGQVVSFSSSFGTAQHFSKRDLIISEPKATVDFERASATASAQLNIPVYSEFEHALEYVEQPDGNVVYAYKLQLRNKPLTKWVQVWCDATTGEVIQTIDFAKKASCEPIKTVDLTNSAPCEPIQTVNPANGFRHIRLSHSLVVIPPKDFQWYTTPSSRDLHRMGGLMARPLRATTPSSQTTRGKTTPSTSNGVFDTQFNSTANPRTTINVAAAAVNLFYLVNVMHDISYQYGFTEQAGNFQTDNFGKGGKGGDAVIVNAIHAYENNGANFFTPVDGKSPVMTMYGFTNSIPNRSGGLDNGIAIHEYVHGISLRLTGGPTASGCLDIKEAQGLSEGWSDVIAMIVLARSSDTATTSIPMGAYVTNKPGGIRSHPYTTDMTVNPLTYSDLETRNDSHPMGEVWASLLWEVYWSLVTKYGFSTNLYDAKQSEGNIVTMQIIIGGMMLQPCNPTFLSARDAIVAADASYYKGANKCEILKAFAKRGLGSKATSSYNNDFSVPSECR</sequence>
<keyword evidence="8 12" id="KW-0378">Hydrolase</keyword>
<organism evidence="15 16">
    <name type="scientific">Batrachochytrium salamandrivorans</name>
    <dbReference type="NCBI Taxonomy" id="1357716"/>
    <lineage>
        <taxon>Eukaryota</taxon>
        <taxon>Fungi</taxon>
        <taxon>Fungi incertae sedis</taxon>
        <taxon>Chytridiomycota</taxon>
        <taxon>Chytridiomycota incertae sedis</taxon>
        <taxon>Chytridiomycetes</taxon>
        <taxon>Rhizophydiales</taxon>
        <taxon>Rhizophydiales incertae sedis</taxon>
        <taxon>Batrachochytrium</taxon>
    </lineage>
</organism>
<evidence type="ECO:0000256" key="6">
    <source>
        <dbReference type="ARBA" id="ARBA00022723"/>
    </source>
</evidence>
<evidence type="ECO:0000256" key="12">
    <source>
        <dbReference type="RuleBase" id="RU364017"/>
    </source>
</evidence>
<dbReference type="PRINTS" id="PR00999">
    <property type="entry name" value="FUNGALYSIN"/>
</dbReference>
<dbReference type="Proteomes" id="UP001648503">
    <property type="component" value="Unassembled WGS sequence"/>
</dbReference>
<feature type="domain" description="FTP" evidence="14">
    <location>
        <begin position="105"/>
        <end position="153"/>
    </location>
</feature>
<feature type="compositionally biased region" description="Polar residues" evidence="13">
    <location>
        <begin position="316"/>
        <end position="337"/>
    </location>
</feature>
<dbReference type="InterPro" id="IPR050371">
    <property type="entry name" value="Fungal_virulence_M36"/>
</dbReference>
<proteinExistence type="inferred from homology"/>
<evidence type="ECO:0000256" key="11">
    <source>
        <dbReference type="ARBA" id="ARBA00023145"/>
    </source>
</evidence>
<keyword evidence="9 12" id="KW-0862">Zinc</keyword>
<dbReference type="CDD" id="cd09596">
    <property type="entry name" value="M36"/>
    <property type="match status" value="1"/>
</dbReference>
<evidence type="ECO:0000256" key="13">
    <source>
        <dbReference type="SAM" id="MobiDB-lite"/>
    </source>
</evidence>
<feature type="region of interest" description="Disordered" evidence="13">
    <location>
        <begin position="315"/>
        <end position="337"/>
    </location>
</feature>
<dbReference type="InterPro" id="IPR027268">
    <property type="entry name" value="Peptidase_M4/M1_CTD_sf"/>
</dbReference>
<evidence type="ECO:0000256" key="10">
    <source>
        <dbReference type="ARBA" id="ARBA00023049"/>
    </source>
</evidence>
<dbReference type="Gene3D" id="1.10.390.10">
    <property type="entry name" value="Neutral Protease Domain 2"/>
    <property type="match status" value="1"/>
</dbReference>
<evidence type="ECO:0000256" key="2">
    <source>
        <dbReference type="ARBA" id="ARBA00004613"/>
    </source>
</evidence>
<dbReference type="Pfam" id="PF07504">
    <property type="entry name" value="FTP"/>
    <property type="match status" value="1"/>
</dbReference>
<dbReference type="EMBL" id="JAFCIX010000570">
    <property type="protein sequence ID" value="KAH6586811.1"/>
    <property type="molecule type" value="Genomic_DNA"/>
</dbReference>
<accession>A0ABQ8EUI2</accession>
<dbReference type="PANTHER" id="PTHR33478">
    <property type="entry name" value="EXTRACELLULAR METALLOPROTEINASE MEP"/>
    <property type="match status" value="1"/>
</dbReference>
<evidence type="ECO:0000259" key="14">
    <source>
        <dbReference type="Pfam" id="PF07504"/>
    </source>
</evidence>
<evidence type="ECO:0000256" key="3">
    <source>
        <dbReference type="ARBA" id="ARBA00006006"/>
    </source>
</evidence>
<dbReference type="SUPFAM" id="SSF55486">
    <property type="entry name" value="Metalloproteases ('zincins'), catalytic domain"/>
    <property type="match status" value="1"/>
</dbReference>
<protein>
    <recommendedName>
        <fullName evidence="12">Extracellular metalloproteinase</fullName>
        <ecNumber evidence="12">3.4.24.-</ecNumber>
    </recommendedName>
    <alternativeName>
        <fullName evidence="12">Fungalysin</fullName>
    </alternativeName>
</protein>
<keyword evidence="6 12" id="KW-0479">Metal-binding</keyword>
<evidence type="ECO:0000256" key="4">
    <source>
        <dbReference type="ARBA" id="ARBA00022525"/>
    </source>
</evidence>
<evidence type="ECO:0000256" key="8">
    <source>
        <dbReference type="ARBA" id="ARBA00022801"/>
    </source>
</evidence>
<evidence type="ECO:0000256" key="5">
    <source>
        <dbReference type="ARBA" id="ARBA00022670"/>
    </source>
</evidence>
<dbReference type="PANTHER" id="PTHR33478:SF1">
    <property type="entry name" value="EXTRACELLULAR METALLOPROTEINASE MEP"/>
    <property type="match status" value="1"/>
</dbReference>
<evidence type="ECO:0000313" key="15">
    <source>
        <dbReference type="EMBL" id="KAH6586811.1"/>
    </source>
</evidence>
<evidence type="ECO:0000256" key="7">
    <source>
        <dbReference type="ARBA" id="ARBA00022729"/>
    </source>
</evidence>
<comment type="subcellular location">
    <subcellularLocation>
        <location evidence="2 12">Secreted</location>
    </subcellularLocation>
</comment>
<dbReference type="Gene3D" id="3.10.170.10">
    <property type="match status" value="1"/>
</dbReference>